<dbReference type="Gene3D" id="4.10.220.110">
    <property type="match status" value="1"/>
</dbReference>
<comment type="similarity">
    <text evidence="2">Belongs to the VgrG protein family.</text>
</comment>
<keyword evidence="7" id="KW-1185">Reference proteome</keyword>
<dbReference type="InterPro" id="IPR050708">
    <property type="entry name" value="T6SS_VgrG/RHS"/>
</dbReference>
<dbReference type="InterPro" id="IPR006531">
    <property type="entry name" value="Gp5/Vgr_OB"/>
</dbReference>
<evidence type="ECO:0000259" key="4">
    <source>
        <dbReference type="Pfam" id="PF04717"/>
    </source>
</evidence>
<dbReference type="SUPFAM" id="SSF69349">
    <property type="entry name" value="Phage fibre proteins"/>
    <property type="match status" value="2"/>
</dbReference>
<evidence type="ECO:0000313" key="7">
    <source>
        <dbReference type="Proteomes" id="UP000247727"/>
    </source>
</evidence>
<protein>
    <submittedName>
        <fullName evidence="6">Type VI secretion system secreted protein VgrG</fullName>
    </submittedName>
</protein>
<dbReference type="Proteomes" id="UP000247727">
    <property type="component" value="Unassembled WGS sequence"/>
</dbReference>
<dbReference type="Pfam" id="PF22178">
    <property type="entry name" value="Gp5_trimer_C"/>
    <property type="match status" value="1"/>
</dbReference>
<dbReference type="InterPro" id="IPR017847">
    <property type="entry name" value="T6SS_RhsGE_Vgr_subset"/>
</dbReference>
<gene>
    <name evidence="6" type="ORF">C8J30_101117</name>
</gene>
<sequence length="563" mass="61798">MQIVSEVLSDHADAGRFEGTLSHDDPTLEYTVQFRESDMDFVRRMLERHGISYRFQHDMWTHTMVLSDMVESHPSIGTRPYHPAEGHHQQEIEHFQSWQPARRIGTGAVRLTDCNFKKPNAAMAVEALGDAAYPHGKIESFDWPGDCLEQGRGKVVARLHTGSERGQDRRFAAEGDIPGLAAGTRVTLSGDAVPGRGEAFLCRVAEHRVSSDSYGTGTAAEDFAYAGRHILMPSTAPMVPERKTQRADVCGPQTAKVVGEGEIDCDEYGRILVQFHWDTMAARSMRCHVSQNWAGAGWGGMVIPRIGMEVVVDFLDGDPDQPRVTGGVFNGANPLPYDLPAHKTRSTFRTNTHQGRGFNELRFEDKAGAEEIFVHGQKDMNVENLNDRSERIGRDQSEQVGNDKSIEVGGDHDEVISGNMSIAVGQNPLSDLLMAKTKLLFDGVGKMMGKLKIPDPFNFGKGNYQLFVEKNRSEVVGVGSSEIVGAAKSIVVGHTFQTTVGKARSLILRGRADVDVGQVMNIRVGDQLTIKVGENAILTMSKEGNIVIKGKSIMLKADKISQD</sequence>
<organism evidence="6 7">
    <name type="scientific">Rhodobacter viridis</name>
    <dbReference type="NCBI Taxonomy" id="1054202"/>
    <lineage>
        <taxon>Bacteria</taxon>
        <taxon>Pseudomonadati</taxon>
        <taxon>Pseudomonadota</taxon>
        <taxon>Alphaproteobacteria</taxon>
        <taxon>Rhodobacterales</taxon>
        <taxon>Rhodobacter group</taxon>
        <taxon>Rhodobacter</taxon>
    </lineage>
</organism>
<dbReference type="PANTHER" id="PTHR32305:SF15">
    <property type="entry name" value="PROTEIN RHSA-RELATED"/>
    <property type="match status" value="1"/>
</dbReference>
<proteinExistence type="inferred from homology"/>
<dbReference type="Gene3D" id="3.55.50.10">
    <property type="entry name" value="Baseplate protein-like domains"/>
    <property type="match status" value="1"/>
</dbReference>
<dbReference type="Pfam" id="PF04717">
    <property type="entry name" value="Phage_base_V"/>
    <property type="match status" value="1"/>
</dbReference>
<dbReference type="InterPro" id="IPR054030">
    <property type="entry name" value="Gp5_Vgr_C"/>
</dbReference>
<dbReference type="Pfam" id="PF05954">
    <property type="entry name" value="Phage_GPD"/>
    <property type="match status" value="1"/>
</dbReference>
<dbReference type="PANTHER" id="PTHR32305">
    <property type="match status" value="1"/>
</dbReference>
<dbReference type="SUPFAM" id="SSF69255">
    <property type="entry name" value="gp5 N-terminal domain-like"/>
    <property type="match status" value="1"/>
</dbReference>
<comment type="subcellular location">
    <subcellularLocation>
        <location evidence="1">Secreted</location>
    </subcellularLocation>
</comment>
<evidence type="ECO:0000313" key="6">
    <source>
        <dbReference type="EMBL" id="PYF12736.1"/>
    </source>
</evidence>
<feature type="domain" description="Gp5/Type VI secretion system Vgr protein OB-fold" evidence="4">
    <location>
        <begin position="264"/>
        <end position="329"/>
    </location>
</feature>
<evidence type="ECO:0000256" key="3">
    <source>
        <dbReference type="ARBA" id="ARBA00022525"/>
    </source>
</evidence>
<evidence type="ECO:0000259" key="5">
    <source>
        <dbReference type="Pfam" id="PF22178"/>
    </source>
</evidence>
<reference evidence="6 7" key="1">
    <citation type="submission" date="2018-06" db="EMBL/GenBank/DDBJ databases">
        <title>Genomic Encyclopedia of Type Strains, Phase III (KMG-III): the genomes of soil and plant-associated and newly described type strains.</title>
        <authorList>
            <person name="Whitman W."/>
        </authorList>
    </citation>
    <scope>NUCLEOTIDE SEQUENCE [LARGE SCALE GENOMIC DNA]</scope>
    <source>
        <strain evidence="6 7">JA737</strain>
    </source>
</reference>
<name>A0A318U585_9RHOB</name>
<keyword evidence="3" id="KW-0964">Secreted</keyword>
<dbReference type="NCBIfam" id="TIGR01646">
    <property type="entry name" value="vgr_GE"/>
    <property type="match status" value="1"/>
</dbReference>
<evidence type="ECO:0000256" key="1">
    <source>
        <dbReference type="ARBA" id="ARBA00004613"/>
    </source>
</evidence>
<accession>A0A318U585</accession>
<dbReference type="AlphaFoldDB" id="A0A318U585"/>
<dbReference type="EMBL" id="QJTK01000001">
    <property type="protein sequence ID" value="PYF12736.1"/>
    <property type="molecule type" value="Genomic_DNA"/>
</dbReference>
<dbReference type="GO" id="GO:0005576">
    <property type="term" value="C:extracellular region"/>
    <property type="evidence" value="ECO:0007669"/>
    <property type="project" value="UniProtKB-SubCell"/>
</dbReference>
<dbReference type="NCBIfam" id="TIGR03361">
    <property type="entry name" value="VI_Rhs_Vgr"/>
    <property type="match status" value="1"/>
</dbReference>
<feature type="domain" description="Gp5/Type VI secretion system Vgr C-terminal trimerisation" evidence="5">
    <location>
        <begin position="346"/>
        <end position="428"/>
    </location>
</feature>
<dbReference type="SUPFAM" id="SSF69279">
    <property type="entry name" value="Phage tail proteins"/>
    <property type="match status" value="2"/>
</dbReference>
<dbReference type="InterPro" id="IPR006533">
    <property type="entry name" value="T6SS_Vgr_RhsGE"/>
</dbReference>
<dbReference type="InterPro" id="IPR037026">
    <property type="entry name" value="Vgr_OB-fold_dom_sf"/>
</dbReference>
<evidence type="ECO:0000256" key="2">
    <source>
        <dbReference type="ARBA" id="ARBA00005558"/>
    </source>
</evidence>
<dbReference type="Gene3D" id="2.40.50.230">
    <property type="entry name" value="Gp5 N-terminal domain"/>
    <property type="match status" value="1"/>
</dbReference>
<comment type="caution">
    <text evidence="6">The sequence shown here is derived from an EMBL/GenBank/DDBJ whole genome shotgun (WGS) entry which is preliminary data.</text>
</comment>